<protein>
    <submittedName>
        <fullName evidence="1">Uncharacterized protein</fullName>
    </submittedName>
</protein>
<gene>
    <name evidence="1" type="ORF">TUM17379_03610</name>
</gene>
<name>A0AAD1K5T1_9GAMM</name>
<proteinExistence type="predicted"/>
<evidence type="ECO:0000313" key="2">
    <source>
        <dbReference type="Proteomes" id="UP000825078"/>
    </source>
</evidence>
<evidence type="ECO:0000313" key="1">
    <source>
        <dbReference type="EMBL" id="BCV43343.1"/>
    </source>
</evidence>
<sequence length="69" mass="7445">MAKKSVGSDASCSWQSKTHAIIAAEVSPESIVDNEVLAPYSIQFAVIANWCLPMVLMTPRIARSKGIKP</sequence>
<accession>A0AAD1K5T1</accession>
<dbReference type="AlphaFoldDB" id="A0AAD1K5T1"/>
<organism evidence="1 2">
    <name type="scientific">Shewanella algae</name>
    <dbReference type="NCBI Taxonomy" id="38313"/>
    <lineage>
        <taxon>Bacteria</taxon>
        <taxon>Pseudomonadati</taxon>
        <taxon>Pseudomonadota</taxon>
        <taxon>Gammaproteobacteria</taxon>
        <taxon>Alteromonadales</taxon>
        <taxon>Shewanellaceae</taxon>
        <taxon>Shewanella</taxon>
    </lineage>
</organism>
<dbReference type="EMBL" id="AP024613">
    <property type="protein sequence ID" value="BCV43343.1"/>
    <property type="molecule type" value="Genomic_DNA"/>
</dbReference>
<reference evidence="1" key="1">
    <citation type="submission" date="2021-05" db="EMBL/GenBank/DDBJ databases">
        <title>Molecular characterization for Shewanella algae harboring chromosomal blaOXA-55-like strains isolated from clinical and environment sample.</title>
        <authorList>
            <person name="Ohama Y."/>
            <person name="Aoki K."/>
            <person name="Harada S."/>
            <person name="Moriya K."/>
            <person name="Ishii Y."/>
            <person name="Tateda K."/>
        </authorList>
    </citation>
    <scope>NUCLEOTIDE SEQUENCE</scope>
    <source>
        <strain evidence="1">TUM17379</strain>
    </source>
</reference>
<dbReference type="Proteomes" id="UP000825078">
    <property type="component" value="Chromosome"/>
</dbReference>